<dbReference type="Proteomes" id="UP000593567">
    <property type="component" value="Unassembled WGS sequence"/>
</dbReference>
<accession>A0A7J7JB42</accession>
<reference evidence="1" key="1">
    <citation type="submission" date="2020-06" db="EMBL/GenBank/DDBJ databases">
        <title>Draft genome of Bugula neritina, a colonial animal packing powerful symbionts and potential medicines.</title>
        <authorList>
            <person name="Rayko M."/>
        </authorList>
    </citation>
    <scope>NUCLEOTIDE SEQUENCE [LARGE SCALE GENOMIC DNA]</scope>
    <source>
        <strain evidence="1">Kwan_BN1</strain>
    </source>
</reference>
<dbReference type="AlphaFoldDB" id="A0A7J7JB42"/>
<name>A0A7J7JB42_BUGNE</name>
<comment type="caution">
    <text evidence="1">The sequence shown here is derived from an EMBL/GenBank/DDBJ whole genome shotgun (WGS) entry which is preliminary data.</text>
</comment>
<sequence length="95" mass="10873">MRMHSSSRGISFNLLRYVHSLQHNGLYALCSATGCNIKFLQNVPSYPHHIILQDSQLQNSILVSLNDDMKAFFFSTFDGFAIFCFRRKLAYTSCS</sequence>
<evidence type="ECO:0000313" key="1">
    <source>
        <dbReference type="EMBL" id="KAF6023153.1"/>
    </source>
</evidence>
<evidence type="ECO:0000313" key="2">
    <source>
        <dbReference type="Proteomes" id="UP000593567"/>
    </source>
</evidence>
<protein>
    <submittedName>
        <fullName evidence="1">Uncharacterized protein</fullName>
    </submittedName>
</protein>
<proteinExistence type="predicted"/>
<dbReference type="EMBL" id="VXIV02002755">
    <property type="protein sequence ID" value="KAF6023153.1"/>
    <property type="molecule type" value="Genomic_DNA"/>
</dbReference>
<keyword evidence="2" id="KW-1185">Reference proteome</keyword>
<organism evidence="1 2">
    <name type="scientific">Bugula neritina</name>
    <name type="common">Brown bryozoan</name>
    <name type="synonym">Sertularia neritina</name>
    <dbReference type="NCBI Taxonomy" id="10212"/>
    <lineage>
        <taxon>Eukaryota</taxon>
        <taxon>Metazoa</taxon>
        <taxon>Spiralia</taxon>
        <taxon>Lophotrochozoa</taxon>
        <taxon>Bryozoa</taxon>
        <taxon>Gymnolaemata</taxon>
        <taxon>Cheilostomatida</taxon>
        <taxon>Flustrina</taxon>
        <taxon>Buguloidea</taxon>
        <taxon>Bugulidae</taxon>
        <taxon>Bugula</taxon>
    </lineage>
</organism>
<dbReference type="PROSITE" id="PS51257">
    <property type="entry name" value="PROKAR_LIPOPROTEIN"/>
    <property type="match status" value="1"/>
</dbReference>
<gene>
    <name evidence="1" type="ORF">EB796_018541</name>
</gene>